<keyword evidence="3" id="KW-0813">Transport</keyword>
<dbReference type="PANTHER" id="PTHR30472:SF19">
    <property type="entry name" value="PETROBACTIN IMPORT SYSTEM PERMEASE PROTEIN YCLO"/>
    <property type="match status" value="1"/>
</dbReference>
<comment type="subcellular location">
    <subcellularLocation>
        <location evidence="1">Cell membrane</location>
        <topology evidence="1">Multi-pass membrane protein</topology>
    </subcellularLocation>
</comment>
<feature type="transmembrane region" description="Helical" evidence="8">
    <location>
        <begin position="45"/>
        <end position="67"/>
    </location>
</feature>
<organism evidence="9 10">
    <name type="scientific">Microbacterium memoriense</name>
    <dbReference type="NCBI Taxonomy" id="2978350"/>
    <lineage>
        <taxon>Bacteria</taxon>
        <taxon>Bacillati</taxon>
        <taxon>Actinomycetota</taxon>
        <taxon>Actinomycetes</taxon>
        <taxon>Micrococcales</taxon>
        <taxon>Microbacteriaceae</taxon>
        <taxon>Microbacterium</taxon>
    </lineage>
</organism>
<dbReference type="EMBL" id="JAODOR010000002">
    <property type="protein sequence ID" value="MCT9000965.1"/>
    <property type="molecule type" value="Genomic_DNA"/>
</dbReference>
<feature type="transmembrane region" description="Helical" evidence="8">
    <location>
        <begin position="273"/>
        <end position="291"/>
    </location>
</feature>
<comment type="caution">
    <text evidence="9">The sequence shown here is derived from an EMBL/GenBank/DDBJ whole genome shotgun (WGS) entry which is preliminary data.</text>
</comment>
<feature type="transmembrane region" description="Helical" evidence="8">
    <location>
        <begin position="138"/>
        <end position="159"/>
    </location>
</feature>
<evidence type="ECO:0000256" key="5">
    <source>
        <dbReference type="ARBA" id="ARBA00022692"/>
    </source>
</evidence>
<dbReference type="InterPro" id="IPR000522">
    <property type="entry name" value="ABC_transptr_permease_BtuC"/>
</dbReference>
<sequence>MTATTRAALRSPALRLAALTALAVLAIVLYLFTDLPTRWEYALDIRTRTIAGMVIAAAAVGVSTVLFQTITANRILTPGIMGFDAVFLAIQVVVAFAIGPALLVSAPPLASWTVELVLMAGSIVLLYWWLFLRRRLDLHVIVLAGLVLGVLFRSVTSFLQRLLDPDTFAIVQNLAFASFTSIDRELLLPTGLLVALAIASLWPLRRALDVLSLGETTAISLGVEHRRTVMHVVVVVAALVAASTALVGPVTFFGLIVANLAYGAVGHRHLRSIPAAIAIGAVALVGGQLILDRVLGFSTELPVVIEFAGGLFFIILVLTGKAR</sequence>
<feature type="transmembrane region" description="Helical" evidence="8">
    <location>
        <begin position="79"/>
        <end position="103"/>
    </location>
</feature>
<dbReference type="Gene3D" id="1.10.3470.10">
    <property type="entry name" value="ABC transporter involved in vitamin B12 uptake, BtuC"/>
    <property type="match status" value="1"/>
</dbReference>
<accession>A0ABT2P8I1</accession>
<name>A0ABT2P8I1_9MICO</name>
<keyword evidence="10" id="KW-1185">Reference proteome</keyword>
<dbReference type="SUPFAM" id="SSF81345">
    <property type="entry name" value="ABC transporter involved in vitamin B12 uptake, BtuC"/>
    <property type="match status" value="1"/>
</dbReference>
<evidence type="ECO:0000313" key="9">
    <source>
        <dbReference type="EMBL" id="MCT9000965.1"/>
    </source>
</evidence>
<keyword evidence="5 8" id="KW-0812">Transmembrane</keyword>
<feature type="transmembrane region" description="Helical" evidence="8">
    <location>
        <begin position="12"/>
        <end position="33"/>
    </location>
</feature>
<evidence type="ECO:0000256" key="1">
    <source>
        <dbReference type="ARBA" id="ARBA00004651"/>
    </source>
</evidence>
<evidence type="ECO:0000313" key="10">
    <source>
        <dbReference type="Proteomes" id="UP001300496"/>
    </source>
</evidence>
<dbReference type="Pfam" id="PF01032">
    <property type="entry name" value="FecCD"/>
    <property type="match status" value="1"/>
</dbReference>
<dbReference type="PANTHER" id="PTHR30472">
    <property type="entry name" value="FERRIC ENTEROBACTIN TRANSPORT SYSTEM PERMEASE PROTEIN"/>
    <property type="match status" value="1"/>
</dbReference>
<feature type="transmembrane region" description="Helical" evidence="8">
    <location>
        <begin position="303"/>
        <end position="320"/>
    </location>
</feature>
<proteinExistence type="inferred from homology"/>
<comment type="similarity">
    <text evidence="2">Belongs to the binding-protein-dependent transport system permease family. FecCD subfamily.</text>
</comment>
<keyword evidence="7 8" id="KW-0472">Membrane</keyword>
<evidence type="ECO:0000256" key="3">
    <source>
        <dbReference type="ARBA" id="ARBA00022448"/>
    </source>
</evidence>
<dbReference type="Proteomes" id="UP001300496">
    <property type="component" value="Unassembled WGS sequence"/>
</dbReference>
<evidence type="ECO:0000256" key="4">
    <source>
        <dbReference type="ARBA" id="ARBA00022475"/>
    </source>
</evidence>
<evidence type="ECO:0000256" key="8">
    <source>
        <dbReference type="SAM" id="Phobius"/>
    </source>
</evidence>
<evidence type="ECO:0000256" key="6">
    <source>
        <dbReference type="ARBA" id="ARBA00022989"/>
    </source>
</evidence>
<keyword evidence="6 8" id="KW-1133">Transmembrane helix</keyword>
<gene>
    <name evidence="9" type="ORF">N4R40_01110</name>
</gene>
<protein>
    <submittedName>
        <fullName evidence="9">Iron chelate uptake ABC transporter family permease subunit</fullName>
    </submittedName>
</protein>
<dbReference type="RefSeq" id="WP_261605525.1">
    <property type="nucleotide sequence ID" value="NZ_JAODOR010000002.1"/>
</dbReference>
<dbReference type="InterPro" id="IPR037294">
    <property type="entry name" value="ABC_BtuC-like"/>
</dbReference>
<feature type="transmembrane region" description="Helical" evidence="8">
    <location>
        <begin position="109"/>
        <end position="131"/>
    </location>
</feature>
<reference evidence="9 10" key="1">
    <citation type="journal article" date="2024" name="Int. J. Syst. Evol. Microbiol.">
        <title>Microbacterium memoriense sp. nov., a member of the Actinomycetota from marine beach sediment of the north coast of Portugal.</title>
        <authorList>
            <person name="Santos J.D.N.D."/>
            <person name="Klimek D."/>
            <person name="Calusinska M."/>
            <person name="Lobo-da-Cunha A."/>
            <person name="Catita J."/>
            <person name="Goncalves H."/>
            <person name="Gonzalez I."/>
            <person name="Lage O.M."/>
        </authorList>
    </citation>
    <scope>NUCLEOTIDE SEQUENCE [LARGE SCALE GENOMIC DNA]</scope>
    <source>
        <strain evidence="9 10">PMIC_1C1B</strain>
    </source>
</reference>
<evidence type="ECO:0000256" key="2">
    <source>
        <dbReference type="ARBA" id="ARBA00007935"/>
    </source>
</evidence>
<feature type="transmembrane region" description="Helical" evidence="8">
    <location>
        <begin position="232"/>
        <end position="261"/>
    </location>
</feature>
<keyword evidence="4" id="KW-1003">Cell membrane</keyword>
<evidence type="ECO:0000256" key="7">
    <source>
        <dbReference type="ARBA" id="ARBA00023136"/>
    </source>
</evidence>